<dbReference type="Pfam" id="PF00931">
    <property type="entry name" value="NB-ARC"/>
    <property type="match status" value="1"/>
</dbReference>
<dbReference type="GO" id="GO:0043531">
    <property type="term" value="F:ADP binding"/>
    <property type="evidence" value="ECO:0007669"/>
    <property type="project" value="InterPro"/>
</dbReference>
<dbReference type="Pfam" id="PF13855">
    <property type="entry name" value="LRR_8"/>
    <property type="match status" value="1"/>
</dbReference>
<gene>
    <name evidence="2" type="ORF">LWI29_025369</name>
</gene>
<dbReference type="PANTHER" id="PTHR45752:SF187">
    <property type="entry name" value="LEUCINE-RICH REPEAT AND IQ DOMAIN-CONTAINING PROTEIN 4"/>
    <property type="match status" value="1"/>
</dbReference>
<evidence type="ECO:0000313" key="2">
    <source>
        <dbReference type="EMBL" id="KAK0597446.1"/>
    </source>
</evidence>
<evidence type="ECO:0000259" key="1">
    <source>
        <dbReference type="Pfam" id="PF00931"/>
    </source>
</evidence>
<dbReference type="SUPFAM" id="SSF52540">
    <property type="entry name" value="P-loop containing nucleoside triphosphate hydrolases"/>
    <property type="match status" value="1"/>
</dbReference>
<name>A0AA39W0E1_ACESA</name>
<keyword evidence="3" id="KW-1185">Reference proteome</keyword>
<comment type="caution">
    <text evidence="2">The sequence shown here is derived from an EMBL/GenBank/DDBJ whole genome shotgun (WGS) entry which is preliminary data.</text>
</comment>
<dbReference type="InterPro" id="IPR027417">
    <property type="entry name" value="P-loop_NTPase"/>
</dbReference>
<dbReference type="InterPro" id="IPR002182">
    <property type="entry name" value="NB-ARC"/>
</dbReference>
<dbReference type="EMBL" id="JAUESC010000004">
    <property type="protein sequence ID" value="KAK0597446.1"/>
    <property type="molecule type" value="Genomic_DNA"/>
</dbReference>
<evidence type="ECO:0000313" key="3">
    <source>
        <dbReference type="Proteomes" id="UP001168877"/>
    </source>
</evidence>
<dbReference type="AlphaFoldDB" id="A0AA39W0E1"/>
<dbReference type="SUPFAM" id="SSF52058">
    <property type="entry name" value="L domain-like"/>
    <property type="match status" value="1"/>
</dbReference>
<reference evidence="2" key="2">
    <citation type="submission" date="2023-06" db="EMBL/GenBank/DDBJ databases">
        <authorList>
            <person name="Swenson N.G."/>
            <person name="Wegrzyn J.L."/>
            <person name="Mcevoy S.L."/>
        </authorList>
    </citation>
    <scope>NUCLEOTIDE SEQUENCE</scope>
    <source>
        <strain evidence="2">NS2018</strain>
        <tissue evidence="2">Leaf</tissue>
    </source>
</reference>
<dbReference type="PANTHER" id="PTHR45752">
    <property type="entry name" value="LEUCINE-RICH REPEAT-CONTAINING"/>
    <property type="match status" value="1"/>
</dbReference>
<dbReference type="InterPro" id="IPR001611">
    <property type="entry name" value="Leu-rich_rpt"/>
</dbReference>
<proteinExistence type="predicted"/>
<dbReference type="Gene3D" id="3.80.10.10">
    <property type="entry name" value="Ribonuclease Inhibitor"/>
    <property type="match status" value="2"/>
</dbReference>
<dbReference type="PRINTS" id="PR00364">
    <property type="entry name" value="DISEASERSIST"/>
</dbReference>
<organism evidence="2 3">
    <name type="scientific">Acer saccharum</name>
    <name type="common">Sugar maple</name>
    <dbReference type="NCBI Taxonomy" id="4024"/>
    <lineage>
        <taxon>Eukaryota</taxon>
        <taxon>Viridiplantae</taxon>
        <taxon>Streptophyta</taxon>
        <taxon>Embryophyta</taxon>
        <taxon>Tracheophyta</taxon>
        <taxon>Spermatophyta</taxon>
        <taxon>Magnoliopsida</taxon>
        <taxon>eudicotyledons</taxon>
        <taxon>Gunneridae</taxon>
        <taxon>Pentapetalae</taxon>
        <taxon>rosids</taxon>
        <taxon>malvids</taxon>
        <taxon>Sapindales</taxon>
        <taxon>Sapindaceae</taxon>
        <taxon>Hippocastanoideae</taxon>
        <taxon>Acereae</taxon>
        <taxon>Acer</taxon>
    </lineage>
</organism>
<dbReference type="Gene3D" id="3.40.50.300">
    <property type="entry name" value="P-loop containing nucleotide triphosphate hydrolases"/>
    <property type="match status" value="1"/>
</dbReference>
<reference evidence="2" key="1">
    <citation type="journal article" date="2022" name="Plant J.">
        <title>Strategies of tolerance reflected in two North American maple genomes.</title>
        <authorList>
            <person name="McEvoy S.L."/>
            <person name="Sezen U.U."/>
            <person name="Trouern-Trend A."/>
            <person name="McMahon S.M."/>
            <person name="Schaberg P.G."/>
            <person name="Yang J."/>
            <person name="Wegrzyn J.L."/>
            <person name="Swenson N.G."/>
        </authorList>
    </citation>
    <scope>NUCLEOTIDE SEQUENCE</scope>
    <source>
        <strain evidence="2">NS2018</strain>
    </source>
</reference>
<sequence>MLTLEETKKNLIKQLEDANKSTIVLVGDSGMGKTWMARKISELDKYDTLWVYMTEKYDDINLFYEDIARQYLSLSPITEEWKEDENETQLFVIKVEPKGKKEDQEKSLSIEEKIRNKMREIGHALYIKNKHLLLVLDDLGNNNDRLYVKLSTKWRSMFLPKFHNHLKIIITTRKLRDSNEQQSTEVIKFPQHLQPQESSDLLKQSVDKNVSEKSNYQQLRVAIADGKSEGIRKPATITTIAKALNYIAQHDASVLERAILQAAYYEKTSEGEKLNPLIYCACDLIKSRVTKNCLWHSMHLLFRSNGGVHFNVLITHWIMEGYFDPFDRVEEAYQEAHNVLMELIDRALLKIQENNVVAVEGDVLNMIDSCLLGFNHTAALRLFSVFKDNESLGRVTRMDGMIKTLCNPKCWGENYTLLIDDTHLCQGDNQTSMINSMKELKVLAVFKAKWPKCESPLTSSLSKMEKLLVLVLRSCDLRDNDITHINKLKELKVLEISSGDSHLMSLPDKLFSEMTNLQSLNLSGLQIESLSSLSNLHELRSLILRQSSQLRDVESLKELVKLEILDLSDASSLESMPSNLFDEITNLQSLNLSGLKLIESFPSFYKLSKLRVLMLKSCSRLQKLQSLRGLGELQILDISDSTSFESFEDKTLSVLPKIQMINLSRTKIQSLPEFSELPYLTQIFLSRCRNLHNLPTLQYLSSLQILDLSGATMLKTFTDQSIQDLDQLRVIDVSNTSISKLPSIPSNLFELNLRGCSELKELPSTVYKENLQQVVGEHKYLQPGLNYIYAYSSYA</sequence>
<protein>
    <recommendedName>
        <fullName evidence="1">NB-ARC domain-containing protein</fullName>
    </recommendedName>
</protein>
<accession>A0AA39W0E1</accession>
<dbReference type="Proteomes" id="UP001168877">
    <property type="component" value="Unassembled WGS sequence"/>
</dbReference>
<dbReference type="InterPro" id="IPR032675">
    <property type="entry name" value="LRR_dom_sf"/>
</dbReference>
<dbReference type="InterPro" id="IPR050715">
    <property type="entry name" value="LRR-SigEffector_domain"/>
</dbReference>
<feature type="domain" description="NB-ARC" evidence="1">
    <location>
        <begin position="5"/>
        <end position="209"/>
    </location>
</feature>
<dbReference type="PROSITE" id="PS51450">
    <property type="entry name" value="LRR"/>
    <property type="match status" value="2"/>
</dbReference>